<dbReference type="AlphaFoldDB" id="A0A328WSG6"/>
<feature type="chain" id="PRO_5016401829" evidence="1">
    <location>
        <begin position="21"/>
        <end position="468"/>
    </location>
</feature>
<dbReference type="Pfam" id="PF01476">
    <property type="entry name" value="LysM"/>
    <property type="match status" value="1"/>
</dbReference>
<feature type="domain" description="LysM" evidence="2">
    <location>
        <begin position="196"/>
        <end position="239"/>
    </location>
</feature>
<dbReference type="Gene3D" id="3.10.350.10">
    <property type="entry name" value="LysM domain"/>
    <property type="match status" value="1"/>
</dbReference>
<feature type="signal peptide" evidence="1">
    <location>
        <begin position="1"/>
        <end position="20"/>
    </location>
</feature>
<dbReference type="PANTHER" id="PTHR30383">
    <property type="entry name" value="THIOESTERASE 1/PROTEASE 1/LYSOPHOSPHOLIPASE L1"/>
    <property type="match status" value="1"/>
</dbReference>
<dbReference type="InterPro" id="IPR018392">
    <property type="entry name" value="LysM"/>
</dbReference>
<dbReference type="PROSITE" id="PS51782">
    <property type="entry name" value="LYSM"/>
    <property type="match status" value="1"/>
</dbReference>
<comment type="caution">
    <text evidence="3">The sequence shown here is derived from an EMBL/GenBank/DDBJ whole genome shotgun (WGS) entry which is preliminary data.</text>
</comment>
<evidence type="ECO:0000313" key="4">
    <source>
        <dbReference type="Proteomes" id="UP000249518"/>
    </source>
</evidence>
<dbReference type="SUPFAM" id="SSF54106">
    <property type="entry name" value="LysM domain"/>
    <property type="match status" value="1"/>
</dbReference>
<sequence>MLNKFLCFLFVCLMNSSVFAQTDSLYVEVDTTQVVIAVNEITNQKALHPIFEKIKKIQADKKGKINIVHLGDSHIQADFFSGKFRQNLQQNFGDGGRGFVFPYSLAKTNGPSDMRFSSNESWESQRNIYPDNGNPVGLSGFALFTKNKEFAIEMNVKSKESGFSKLKIFTPNNQKMFEVALASKIIKLESDIPKNIVHKIKNGESLSVIADKYNVSIKSIKSTNGLKNNNIRAGKTLKIPSNQMEKRVVERSEFIPLETKMEEGFHSYESDSLLHKIYLIPALEQTDFALNGLVLENNNPGIVYHTIGVNGAKGSDFNKFPLFFEQTKALNPDLVIISLGTNESFDKLVTAEFFFQLNGMMESMLAKNPKVTFLVTTPPPSQFKRKFPNTFVAEYTKEILTQAEVKNYAVWDLFSNFGGLFGINQLAKEGLIGADRVHYTKAGYEKQGQLLTEAFLQALHNYNTEPGK</sequence>
<evidence type="ECO:0000256" key="1">
    <source>
        <dbReference type="SAM" id="SignalP"/>
    </source>
</evidence>
<evidence type="ECO:0000259" key="2">
    <source>
        <dbReference type="PROSITE" id="PS51782"/>
    </source>
</evidence>
<evidence type="ECO:0000313" key="3">
    <source>
        <dbReference type="EMBL" id="RAR46794.1"/>
    </source>
</evidence>
<organism evidence="3 4">
    <name type="scientific">Flavobacterium lacus</name>
    <dbReference type="NCBI Taxonomy" id="1353778"/>
    <lineage>
        <taxon>Bacteria</taxon>
        <taxon>Pseudomonadati</taxon>
        <taxon>Bacteroidota</taxon>
        <taxon>Flavobacteriia</taxon>
        <taxon>Flavobacteriales</taxon>
        <taxon>Flavobacteriaceae</taxon>
        <taxon>Flavobacterium</taxon>
    </lineage>
</organism>
<gene>
    <name evidence="3" type="ORF">B0I10_11410</name>
</gene>
<dbReference type="InterPro" id="IPR036779">
    <property type="entry name" value="LysM_dom_sf"/>
</dbReference>
<dbReference type="SUPFAM" id="SSF52266">
    <property type="entry name" value="SGNH hydrolase"/>
    <property type="match status" value="1"/>
</dbReference>
<protein>
    <submittedName>
        <fullName evidence="3">LysM repeat protein</fullName>
    </submittedName>
</protein>
<proteinExistence type="predicted"/>
<dbReference type="Proteomes" id="UP000249518">
    <property type="component" value="Unassembled WGS sequence"/>
</dbReference>
<keyword evidence="1" id="KW-0732">Signal</keyword>
<accession>A0A328WSG6</accession>
<name>A0A328WSG6_9FLAO</name>
<dbReference type="OrthoDB" id="9764375at2"/>
<dbReference type="Gene3D" id="3.40.50.1110">
    <property type="entry name" value="SGNH hydrolase"/>
    <property type="match status" value="2"/>
</dbReference>
<dbReference type="EMBL" id="QLSV01000014">
    <property type="protein sequence ID" value="RAR46794.1"/>
    <property type="molecule type" value="Genomic_DNA"/>
</dbReference>
<dbReference type="InterPro" id="IPR051532">
    <property type="entry name" value="Ester_Hydrolysis_Enzymes"/>
</dbReference>
<reference evidence="3 4" key="1">
    <citation type="submission" date="2018-06" db="EMBL/GenBank/DDBJ databases">
        <title>Genomic Encyclopedia of Type Strains, Phase III (KMG-III): the genomes of soil and plant-associated and newly described type strains.</title>
        <authorList>
            <person name="Whitman W."/>
        </authorList>
    </citation>
    <scope>NUCLEOTIDE SEQUENCE [LARGE SCALE GENOMIC DNA]</scope>
    <source>
        <strain evidence="3 4">CGMCC 1.12504</strain>
    </source>
</reference>
<dbReference type="CDD" id="cd00118">
    <property type="entry name" value="LysM"/>
    <property type="match status" value="1"/>
</dbReference>
<dbReference type="Pfam" id="PF13472">
    <property type="entry name" value="Lipase_GDSL_2"/>
    <property type="match status" value="1"/>
</dbReference>
<dbReference type="PANTHER" id="PTHR30383:SF29">
    <property type="entry name" value="SGNH HYDROLASE-TYPE ESTERASE DOMAIN-CONTAINING PROTEIN"/>
    <property type="match status" value="1"/>
</dbReference>
<dbReference type="InterPro" id="IPR036514">
    <property type="entry name" value="SGNH_hydro_sf"/>
</dbReference>
<dbReference type="GO" id="GO:0016788">
    <property type="term" value="F:hydrolase activity, acting on ester bonds"/>
    <property type="evidence" value="ECO:0007669"/>
    <property type="project" value="UniProtKB-ARBA"/>
</dbReference>
<keyword evidence="4" id="KW-1185">Reference proteome</keyword>
<dbReference type="InterPro" id="IPR013830">
    <property type="entry name" value="SGNH_hydro"/>
</dbReference>
<dbReference type="RefSeq" id="WP_112086908.1">
    <property type="nucleotide sequence ID" value="NZ_QLSV01000014.1"/>
</dbReference>
<dbReference type="SMART" id="SM00257">
    <property type="entry name" value="LysM"/>
    <property type="match status" value="1"/>
</dbReference>